<keyword evidence="4 6" id="KW-0949">S-adenosyl-L-methionine</keyword>
<dbReference type="PRINTS" id="PR00507">
    <property type="entry name" value="N12N6MTFRASE"/>
</dbReference>
<dbReference type="RefSeq" id="WP_034614688.1">
    <property type="nucleotide sequence ID" value="NZ_JSUM01000010.1"/>
</dbReference>
<dbReference type="EC" id="2.1.1.223" evidence="6"/>
<evidence type="ECO:0000313" key="9">
    <source>
        <dbReference type="Proteomes" id="UP000030380"/>
    </source>
</evidence>
<dbReference type="STRING" id="505317.OA57_05615"/>
<dbReference type="GO" id="GO:0005737">
    <property type="term" value="C:cytoplasm"/>
    <property type="evidence" value="ECO:0007669"/>
    <property type="project" value="UniProtKB-SubCell"/>
</dbReference>
<sequence>MQPFQFKQFSVAHDRCAMKVGTDSILLGAWANIAQVRSVLDMGCGSGLLALMLAQRLAENNTNYRIAALEIDPAAAQQAQRNSRNSPWADKIDVVNQDLADYVLQARAHFDLIIANPPYFAQGVGCRNPERQTARYLGAAQGHLLWLSAAQDLLNSAGKIAFVLPYAAGENLLAQLDQTALYCTKKTAVITKHGKAAQRLLLEFGLIESEVAVDEIVVYQADNRYHPDFIALTRAFYLKF</sequence>
<reference evidence="8 9" key="1">
    <citation type="submission" date="2014-11" db="EMBL/GenBank/DDBJ databases">
        <title>Draft genome sequence of Chelonobacter oris 1662T, associated with respiratory disease in Hermann's Tortoises.</title>
        <authorList>
            <person name="Kudirkiene E."/>
            <person name="Hansen M.J."/>
            <person name="Bojesen A.M."/>
        </authorList>
    </citation>
    <scope>NUCLEOTIDE SEQUENCE [LARGE SCALE GENOMIC DNA]</scope>
    <source>
        <strain evidence="8 9">1662</strain>
    </source>
</reference>
<dbReference type="InterPro" id="IPR050210">
    <property type="entry name" value="tRNA_Adenine-N(6)_MTase"/>
</dbReference>
<dbReference type="PANTHER" id="PTHR47739">
    <property type="entry name" value="TRNA1(VAL) (ADENINE(37)-N6)-METHYLTRANSFERASE"/>
    <property type="match status" value="1"/>
</dbReference>
<gene>
    <name evidence="8" type="ORF">OA57_05615</name>
</gene>
<name>A0A0A3ALX5_9PAST</name>
<evidence type="ECO:0000256" key="3">
    <source>
        <dbReference type="ARBA" id="ARBA00022679"/>
    </source>
</evidence>
<proteinExistence type="inferred from homology"/>
<dbReference type="GO" id="GO:0016430">
    <property type="term" value="F:tRNA (adenine-N6)-methyltransferase activity"/>
    <property type="evidence" value="ECO:0007669"/>
    <property type="project" value="UniProtKB-UniRule"/>
</dbReference>
<dbReference type="Pfam" id="PF05175">
    <property type="entry name" value="MTS"/>
    <property type="match status" value="1"/>
</dbReference>
<dbReference type="InterPro" id="IPR029063">
    <property type="entry name" value="SAM-dependent_MTases_sf"/>
</dbReference>
<accession>A0A0A3ALX5</accession>
<dbReference type="GO" id="GO:0032259">
    <property type="term" value="P:methylation"/>
    <property type="evidence" value="ECO:0007669"/>
    <property type="project" value="UniProtKB-KW"/>
</dbReference>
<dbReference type="EMBL" id="JSUM01000010">
    <property type="protein sequence ID" value="KGQ70336.1"/>
    <property type="molecule type" value="Genomic_DNA"/>
</dbReference>
<keyword evidence="3 6" id="KW-0808">Transferase</keyword>
<dbReference type="Gene3D" id="3.40.50.150">
    <property type="entry name" value="Vaccinia Virus protein VP39"/>
    <property type="match status" value="1"/>
</dbReference>
<evidence type="ECO:0000256" key="1">
    <source>
        <dbReference type="ARBA" id="ARBA00022490"/>
    </source>
</evidence>
<dbReference type="CDD" id="cd02440">
    <property type="entry name" value="AdoMet_MTases"/>
    <property type="match status" value="1"/>
</dbReference>
<dbReference type="InterPro" id="IPR007848">
    <property type="entry name" value="Small_mtfrase_dom"/>
</dbReference>
<dbReference type="GO" id="GO:0003676">
    <property type="term" value="F:nucleic acid binding"/>
    <property type="evidence" value="ECO:0007669"/>
    <property type="project" value="InterPro"/>
</dbReference>
<dbReference type="InterPro" id="IPR022882">
    <property type="entry name" value="tRNA_adenine-N6_MeTrfase"/>
</dbReference>
<dbReference type="PANTHER" id="PTHR47739:SF1">
    <property type="entry name" value="TRNA1(VAL) (ADENINE(37)-N6)-METHYLTRANSFERASE"/>
    <property type="match status" value="1"/>
</dbReference>
<evidence type="ECO:0000256" key="2">
    <source>
        <dbReference type="ARBA" id="ARBA00022603"/>
    </source>
</evidence>
<dbReference type="PROSITE" id="PS00092">
    <property type="entry name" value="N6_MTASE"/>
    <property type="match status" value="1"/>
</dbReference>
<dbReference type="Proteomes" id="UP000030380">
    <property type="component" value="Unassembled WGS sequence"/>
</dbReference>
<keyword evidence="5 6" id="KW-0819">tRNA processing</keyword>
<comment type="similarity">
    <text evidence="6">Belongs to the methyltransferase superfamily. tRNA (adenine-N(6)-)-methyltransferase family.</text>
</comment>
<keyword evidence="1 6" id="KW-0963">Cytoplasm</keyword>
<organism evidence="8 9">
    <name type="scientific">Chelonobacter oris</name>
    <dbReference type="NCBI Taxonomy" id="505317"/>
    <lineage>
        <taxon>Bacteria</taxon>
        <taxon>Pseudomonadati</taxon>
        <taxon>Pseudomonadota</taxon>
        <taxon>Gammaproteobacteria</taxon>
        <taxon>Pasteurellales</taxon>
        <taxon>Pasteurellaceae</taxon>
        <taxon>Chelonobacter</taxon>
    </lineage>
</organism>
<dbReference type="AlphaFoldDB" id="A0A0A3ALX5"/>
<dbReference type="HAMAP" id="MF_01872">
    <property type="entry name" value="tRNA_methyltr_YfiC"/>
    <property type="match status" value="1"/>
</dbReference>
<dbReference type="SUPFAM" id="SSF53335">
    <property type="entry name" value="S-adenosyl-L-methionine-dependent methyltransferases"/>
    <property type="match status" value="1"/>
</dbReference>
<comment type="caution">
    <text evidence="8">The sequence shown here is derived from an EMBL/GenBank/DDBJ whole genome shotgun (WGS) entry which is preliminary data.</text>
</comment>
<keyword evidence="9" id="KW-1185">Reference proteome</keyword>
<evidence type="ECO:0000256" key="6">
    <source>
        <dbReference type="HAMAP-Rule" id="MF_01872"/>
    </source>
</evidence>
<evidence type="ECO:0000313" key="8">
    <source>
        <dbReference type="EMBL" id="KGQ70336.1"/>
    </source>
</evidence>
<evidence type="ECO:0000256" key="4">
    <source>
        <dbReference type="ARBA" id="ARBA00022691"/>
    </source>
</evidence>
<comment type="function">
    <text evidence="6">Specifically methylates the adenine in position 37 of tRNA(1)(Val) (anticodon cmo5UAC).</text>
</comment>
<protein>
    <recommendedName>
        <fullName evidence="6">tRNA1(Val) (adenine(37)-N6)-methyltransferase</fullName>
        <ecNumber evidence="6">2.1.1.223</ecNumber>
    </recommendedName>
    <alternativeName>
        <fullName evidence="6">tRNA m6A37 methyltransferase</fullName>
    </alternativeName>
</protein>
<dbReference type="InterPro" id="IPR002052">
    <property type="entry name" value="DNA_methylase_N6_adenine_CS"/>
</dbReference>
<comment type="subcellular location">
    <subcellularLocation>
        <location evidence="6">Cytoplasm</location>
    </subcellularLocation>
</comment>
<feature type="domain" description="Methyltransferase small" evidence="7">
    <location>
        <begin position="35"/>
        <end position="123"/>
    </location>
</feature>
<evidence type="ECO:0000256" key="5">
    <source>
        <dbReference type="ARBA" id="ARBA00022694"/>
    </source>
</evidence>
<comment type="catalytic activity">
    <reaction evidence="6">
        <text>adenosine(37) in tRNA1(Val) + S-adenosyl-L-methionine = N(6)-methyladenosine(37) in tRNA1(Val) + S-adenosyl-L-homocysteine + H(+)</text>
        <dbReference type="Rhea" id="RHEA:43160"/>
        <dbReference type="Rhea" id="RHEA-COMP:10369"/>
        <dbReference type="Rhea" id="RHEA-COMP:10370"/>
        <dbReference type="ChEBI" id="CHEBI:15378"/>
        <dbReference type="ChEBI" id="CHEBI:57856"/>
        <dbReference type="ChEBI" id="CHEBI:59789"/>
        <dbReference type="ChEBI" id="CHEBI:74411"/>
        <dbReference type="ChEBI" id="CHEBI:74449"/>
        <dbReference type="EC" id="2.1.1.223"/>
    </reaction>
</comment>
<keyword evidence="2 6" id="KW-0489">Methyltransferase</keyword>
<dbReference type="OrthoDB" id="5383291at2"/>
<dbReference type="GO" id="GO:0008033">
    <property type="term" value="P:tRNA processing"/>
    <property type="evidence" value="ECO:0007669"/>
    <property type="project" value="UniProtKB-UniRule"/>
</dbReference>
<evidence type="ECO:0000259" key="7">
    <source>
        <dbReference type="Pfam" id="PF05175"/>
    </source>
</evidence>